<accession>A0A165INV4</accession>
<evidence type="ECO:0000313" key="1">
    <source>
        <dbReference type="EMBL" id="KZV93664.1"/>
    </source>
</evidence>
<organism evidence="1 2">
    <name type="scientific">Exidia glandulosa HHB12029</name>
    <dbReference type="NCBI Taxonomy" id="1314781"/>
    <lineage>
        <taxon>Eukaryota</taxon>
        <taxon>Fungi</taxon>
        <taxon>Dikarya</taxon>
        <taxon>Basidiomycota</taxon>
        <taxon>Agaricomycotina</taxon>
        <taxon>Agaricomycetes</taxon>
        <taxon>Auriculariales</taxon>
        <taxon>Exidiaceae</taxon>
        <taxon>Exidia</taxon>
    </lineage>
</organism>
<gene>
    <name evidence="1" type="ORF">EXIGLDRAFT_40065</name>
</gene>
<dbReference type="AlphaFoldDB" id="A0A165INV4"/>
<dbReference type="InParanoid" id="A0A165INV4"/>
<reference evidence="1 2" key="1">
    <citation type="journal article" date="2016" name="Mol. Biol. Evol.">
        <title>Comparative Genomics of Early-Diverging Mushroom-Forming Fungi Provides Insights into the Origins of Lignocellulose Decay Capabilities.</title>
        <authorList>
            <person name="Nagy L.G."/>
            <person name="Riley R."/>
            <person name="Tritt A."/>
            <person name="Adam C."/>
            <person name="Daum C."/>
            <person name="Floudas D."/>
            <person name="Sun H."/>
            <person name="Yadav J.S."/>
            <person name="Pangilinan J."/>
            <person name="Larsson K.H."/>
            <person name="Matsuura K."/>
            <person name="Barry K."/>
            <person name="Labutti K."/>
            <person name="Kuo R."/>
            <person name="Ohm R.A."/>
            <person name="Bhattacharya S.S."/>
            <person name="Shirouzu T."/>
            <person name="Yoshinaga Y."/>
            <person name="Martin F.M."/>
            <person name="Grigoriev I.V."/>
            <person name="Hibbett D.S."/>
        </authorList>
    </citation>
    <scope>NUCLEOTIDE SEQUENCE [LARGE SCALE GENOMIC DNA]</scope>
    <source>
        <strain evidence="1 2">HHB12029</strain>
    </source>
</reference>
<keyword evidence="2" id="KW-1185">Reference proteome</keyword>
<proteinExistence type="predicted"/>
<protein>
    <submittedName>
        <fullName evidence="1">Uncharacterized protein</fullName>
    </submittedName>
</protein>
<dbReference type="Proteomes" id="UP000077266">
    <property type="component" value="Unassembled WGS sequence"/>
</dbReference>
<dbReference type="EMBL" id="KV425986">
    <property type="protein sequence ID" value="KZV93664.1"/>
    <property type="molecule type" value="Genomic_DNA"/>
</dbReference>
<sequence length="117" mass="12988">MRYVHLISRSGSVSVWAMERRVDIPGRRRSLPCARIPRIRTERIAVAGVGFGLASRIGMKFSAGLSLAPSRIGLRQPPRVDWTVGLVARPCVASCDSYELTSMRRIRQCACGRRTSC</sequence>
<name>A0A165INV4_EXIGL</name>
<evidence type="ECO:0000313" key="2">
    <source>
        <dbReference type="Proteomes" id="UP000077266"/>
    </source>
</evidence>